<keyword evidence="5 7" id="KW-1133">Transmembrane helix</keyword>
<dbReference type="FunCoup" id="A0A1Y2BA64">
    <property type="interactions" value="113"/>
</dbReference>
<dbReference type="PIRSF" id="PIRSF031032">
    <property type="entry name" value="TMP_97_prd"/>
    <property type="match status" value="1"/>
</dbReference>
<evidence type="ECO:0000313" key="9">
    <source>
        <dbReference type="EMBL" id="ORY31410.1"/>
    </source>
</evidence>
<evidence type="ECO:0000256" key="3">
    <source>
        <dbReference type="ARBA" id="ARBA00022692"/>
    </source>
</evidence>
<dbReference type="PROSITE" id="PS51751">
    <property type="entry name" value="EXPERA"/>
    <property type="match status" value="1"/>
</dbReference>
<feature type="transmembrane region" description="Helical" evidence="7">
    <location>
        <begin position="12"/>
        <end position="29"/>
    </location>
</feature>
<organism evidence="9 10">
    <name type="scientific">Naematelia encephala</name>
    <dbReference type="NCBI Taxonomy" id="71784"/>
    <lineage>
        <taxon>Eukaryota</taxon>
        <taxon>Fungi</taxon>
        <taxon>Dikarya</taxon>
        <taxon>Basidiomycota</taxon>
        <taxon>Agaricomycotina</taxon>
        <taxon>Tremellomycetes</taxon>
        <taxon>Tremellales</taxon>
        <taxon>Naemateliaceae</taxon>
        <taxon>Naematelia</taxon>
    </lineage>
</organism>
<evidence type="ECO:0000256" key="2">
    <source>
        <dbReference type="ARBA" id="ARBA00009096"/>
    </source>
</evidence>
<comment type="caution">
    <text evidence="9">The sequence shown here is derived from an EMBL/GenBank/DDBJ whole genome shotgun (WGS) entry which is preliminary data.</text>
</comment>
<dbReference type="OrthoDB" id="433124at2759"/>
<dbReference type="PANTHER" id="PTHR31204">
    <property type="entry name" value="SIGMA INTRACELLULAR RECEPTOR 2"/>
    <property type="match status" value="1"/>
</dbReference>
<comment type="similarity">
    <text evidence="2">Belongs to the TMEM97/sigma-2 receptor family.</text>
</comment>
<keyword evidence="3 7" id="KW-0812">Transmembrane</keyword>
<protein>
    <recommendedName>
        <fullName evidence="7">Efficient mitochondria targeting-associated protein 19</fullName>
    </recommendedName>
</protein>
<dbReference type="InParanoid" id="A0A1Y2BA64"/>
<accession>A0A1Y2BA64</accession>
<feature type="transmembrane region" description="Helical" evidence="7">
    <location>
        <begin position="75"/>
        <end position="95"/>
    </location>
</feature>
<evidence type="ECO:0000256" key="7">
    <source>
        <dbReference type="PIRNR" id="PIRNR031032"/>
    </source>
</evidence>
<comment type="subcellular location">
    <subcellularLocation>
        <location evidence="1">Endoplasmic reticulum membrane</location>
        <topology evidence="1">Multi-pass membrane protein</topology>
    </subcellularLocation>
</comment>
<keyword evidence="10" id="KW-1185">Reference proteome</keyword>
<evidence type="ECO:0000256" key="4">
    <source>
        <dbReference type="ARBA" id="ARBA00022824"/>
    </source>
</evidence>
<dbReference type="STRING" id="71784.A0A1Y2BA64"/>
<dbReference type="Proteomes" id="UP000193986">
    <property type="component" value="Unassembled WGS sequence"/>
</dbReference>
<gene>
    <name evidence="9" type="ORF">BCR39DRAFT_526566</name>
</gene>
<dbReference type="PANTHER" id="PTHR31204:SF1">
    <property type="entry name" value="SIGMA INTRACELLULAR RECEPTOR 2"/>
    <property type="match status" value="1"/>
</dbReference>
<sequence length="177" mass="20053">MGRFTGRRVDQAYFAFFIIHLIASLALDLQRSYPAWLIDDTQLAAFKKWYISWSRDPVMLNAYSGDPAWLWIEPFFFLELVFQVPSFVVGAIGLWKNDKRVYPLMLAYAASTATTMLPTVQSLYTAPSNPPLSSAELYNLFASYLPFLIVTLGMAVDMTVRLTHLVGDAQRNKVKVA</sequence>
<name>A0A1Y2BA64_9TREE</name>
<evidence type="ECO:0000313" key="10">
    <source>
        <dbReference type="Proteomes" id="UP000193986"/>
    </source>
</evidence>
<evidence type="ECO:0000256" key="6">
    <source>
        <dbReference type="ARBA" id="ARBA00023136"/>
    </source>
</evidence>
<dbReference type="InterPro" id="IPR051987">
    <property type="entry name" value="Sigma-2_receptor-like"/>
</dbReference>
<dbReference type="InterPro" id="IPR016964">
    <property type="entry name" value="Sigma2_recept"/>
</dbReference>
<reference evidence="9 10" key="1">
    <citation type="submission" date="2016-07" db="EMBL/GenBank/DDBJ databases">
        <title>Pervasive Adenine N6-methylation of Active Genes in Fungi.</title>
        <authorList>
            <consortium name="DOE Joint Genome Institute"/>
            <person name="Mondo S.J."/>
            <person name="Dannebaum R.O."/>
            <person name="Kuo R.C."/>
            <person name="Labutti K."/>
            <person name="Haridas S."/>
            <person name="Kuo A."/>
            <person name="Salamov A."/>
            <person name="Ahrendt S.R."/>
            <person name="Lipzen A."/>
            <person name="Sullivan W."/>
            <person name="Andreopoulos W.B."/>
            <person name="Clum A."/>
            <person name="Lindquist E."/>
            <person name="Daum C."/>
            <person name="Ramamoorthy G.K."/>
            <person name="Gryganskyi A."/>
            <person name="Culley D."/>
            <person name="Magnuson J.K."/>
            <person name="James T.Y."/>
            <person name="O'Malley M.A."/>
            <person name="Stajich J.E."/>
            <person name="Spatafora J.W."/>
            <person name="Visel A."/>
            <person name="Grigoriev I.V."/>
        </authorList>
    </citation>
    <scope>NUCLEOTIDE SEQUENCE [LARGE SCALE GENOMIC DNA]</scope>
    <source>
        <strain evidence="9 10">68-887.2</strain>
    </source>
</reference>
<proteinExistence type="inferred from homology"/>
<evidence type="ECO:0000256" key="5">
    <source>
        <dbReference type="ARBA" id="ARBA00022989"/>
    </source>
</evidence>
<dbReference type="GO" id="GO:0005789">
    <property type="term" value="C:endoplasmic reticulum membrane"/>
    <property type="evidence" value="ECO:0007669"/>
    <property type="project" value="UniProtKB-SubCell"/>
</dbReference>
<dbReference type="AlphaFoldDB" id="A0A1Y2BA64"/>
<feature type="domain" description="EXPERA" evidence="8">
    <location>
        <begin position="9"/>
        <end position="155"/>
    </location>
</feature>
<dbReference type="EMBL" id="MCFC01000015">
    <property type="protein sequence ID" value="ORY31410.1"/>
    <property type="molecule type" value="Genomic_DNA"/>
</dbReference>
<feature type="transmembrane region" description="Helical" evidence="7">
    <location>
        <begin position="144"/>
        <end position="163"/>
    </location>
</feature>
<evidence type="ECO:0000259" key="8">
    <source>
        <dbReference type="PROSITE" id="PS51751"/>
    </source>
</evidence>
<feature type="transmembrane region" description="Helical" evidence="7">
    <location>
        <begin position="102"/>
        <end position="124"/>
    </location>
</feature>
<keyword evidence="6 7" id="KW-0472">Membrane</keyword>
<dbReference type="Pfam" id="PF05241">
    <property type="entry name" value="EBP"/>
    <property type="match status" value="1"/>
</dbReference>
<keyword evidence="4 7" id="KW-0256">Endoplasmic reticulum</keyword>
<evidence type="ECO:0000256" key="1">
    <source>
        <dbReference type="ARBA" id="ARBA00004477"/>
    </source>
</evidence>
<dbReference type="InterPro" id="IPR033118">
    <property type="entry name" value="EXPERA"/>
</dbReference>